<sequence length="675" mass="74629">MGQPSKIFINPKFAKAHINPMFLASHGSLMRVDADHQVQNPPQQAAIHVNPAFLQKLRSQQVTTATTVAATVTSAAPAAMVTSANAYRMLESRPSEPAGKPPPFSGAVNPIIKNTRRKLIRATTASGAKVTAMHNPNDAKRTVIGTANSQLAPLVKIGKNKLIRSSVPATTGMENVKPKVLPERKSLRIDRRIPPRSPMEKPSFVKRYALSRINGINPKKVVITDRKLLKLKRNIMPVKKVEKAIANKSTVAYASKNKRLVLVNINGVLYRSSNNKLQKSLPAVSKSAPASSYNHPAKTKEHFLIIRGTRFALDRTGMKLRTIRDAAAALHAPEPRMNRIDIGGLTYKARKDGTFIRTDNHRTRSHLSTAKQRSIQVLASKLKKCNEPCHIYRRLGKCLAHNRGKCPKLHDPKHVSICQKFLRGECILDGCLLSHNVSLEKMPVCTFFLEGRCMRDVCPYLHKKVSEKERICDAFLNGFCALADKCPNRHIFQCPEFERNGKCDRIKCPYPHGRKEMKKKPAAGSNSPVTVETTAHPETIALPALPVRYYQDDGTSRTSSKVNQPEKSGELSASERMQLKRMLGEVDKMKQRHAHEEVDQLQPAGSGIQDDGESVSIEGEPDDDDGGDRKTAGGWPADDAVPEDENAGGSDEEEDTRPPVLRRKALGTLPSFIPI</sequence>
<feature type="compositionally biased region" description="Basic and acidic residues" evidence="2">
    <location>
        <begin position="589"/>
        <end position="598"/>
    </location>
</feature>
<feature type="zinc finger region" description="C3H1-type" evidence="1">
    <location>
        <begin position="439"/>
        <end position="465"/>
    </location>
</feature>
<evidence type="ECO:0000313" key="4">
    <source>
        <dbReference type="EMBL" id="KFB50384.1"/>
    </source>
</evidence>
<feature type="compositionally biased region" description="Polar residues" evidence="2">
    <location>
        <begin position="556"/>
        <end position="566"/>
    </location>
</feature>
<evidence type="ECO:0000256" key="2">
    <source>
        <dbReference type="SAM" id="MobiDB-lite"/>
    </source>
</evidence>
<dbReference type="AlphaFoldDB" id="A0A084WJJ0"/>
<dbReference type="SMART" id="SM00356">
    <property type="entry name" value="ZnF_C3H1"/>
    <property type="match status" value="3"/>
</dbReference>
<dbReference type="PROSITE" id="PS50103">
    <property type="entry name" value="ZF_C3H1"/>
    <property type="match status" value="2"/>
</dbReference>
<evidence type="ECO:0000259" key="3">
    <source>
        <dbReference type="PROSITE" id="PS50103"/>
    </source>
</evidence>
<dbReference type="EMBL" id="KE525348">
    <property type="protein sequence ID" value="KFB50384.1"/>
    <property type="molecule type" value="Genomic_DNA"/>
</dbReference>
<keyword evidence="1" id="KW-0863">Zinc-finger</keyword>
<feature type="domain" description="C3H1-type" evidence="3">
    <location>
        <begin position="466"/>
        <end position="493"/>
    </location>
</feature>
<dbReference type="InterPro" id="IPR000571">
    <property type="entry name" value="Znf_CCCH"/>
</dbReference>
<keyword evidence="1" id="KW-0479">Metal-binding</keyword>
<dbReference type="EMBL" id="ATLV01024036">
    <property type="status" value="NOT_ANNOTATED_CDS"/>
    <property type="molecule type" value="Genomic_DNA"/>
</dbReference>
<keyword evidence="1" id="KW-0862">Zinc</keyword>
<dbReference type="Gene3D" id="4.10.1000.10">
    <property type="entry name" value="Zinc finger, CCCH-type"/>
    <property type="match status" value="2"/>
</dbReference>
<evidence type="ECO:0000256" key="1">
    <source>
        <dbReference type="PROSITE-ProRule" id="PRU00723"/>
    </source>
</evidence>
<dbReference type="VEuPathDB" id="VectorBase:ASIC018408"/>
<feature type="domain" description="C3H1-type" evidence="3">
    <location>
        <begin position="439"/>
        <end position="465"/>
    </location>
</feature>
<feature type="region of interest" description="Disordered" evidence="2">
    <location>
        <begin position="589"/>
        <end position="675"/>
    </location>
</feature>
<reference evidence="5" key="2">
    <citation type="submission" date="2020-05" db="UniProtKB">
        <authorList>
            <consortium name="EnsemblMetazoa"/>
        </authorList>
    </citation>
    <scope>IDENTIFICATION</scope>
</reference>
<dbReference type="STRING" id="74873.A0A084WJJ0"/>
<evidence type="ECO:0000313" key="6">
    <source>
        <dbReference type="Proteomes" id="UP000030765"/>
    </source>
</evidence>
<dbReference type="GO" id="GO:0008270">
    <property type="term" value="F:zinc ion binding"/>
    <property type="evidence" value="ECO:0007669"/>
    <property type="project" value="UniProtKB-KW"/>
</dbReference>
<keyword evidence="6" id="KW-1185">Reference proteome</keyword>
<name>A0A084WJJ0_ANOSI</name>
<accession>A0A084WJJ0</accession>
<dbReference type="PANTHER" id="PTHR46156">
    <property type="entry name" value="CCCH ZINGC FINGER"/>
    <property type="match status" value="1"/>
</dbReference>
<gene>
    <name evidence="4" type="ORF">ZHAS_00018408</name>
</gene>
<dbReference type="OrthoDB" id="3247158at2759"/>
<evidence type="ECO:0000313" key="5">
    <source>
        <dbReference type="EnsemblMetazoa" id="ASIC018408-PA"/>
    </source>
</evidence>
<feature type="region of interest" description="Disordered" evidence="2">
    <location>
        <begin position="514"/>
        <end position="575"/>
    </location>
</feature>
<dbReference type="PANTHER" id="PTHR46156:SF1">
    <property type="entry name" value="ZINC FINGER CCCH DOMAIN-CONTAINING PROTEIN 3"/>
    <property type="match status" value="1"/>
</dbReference>
<proteinExistence type="predicted"/>
<dbReference type="FunFam" id="4.10.1000.10:FF:000035">
    <property type="entry name" value="CCCH zinc finger protein, variant"/>
    <property type="match status" value="1"/>
</dbReference>
<dbReference type="EnsemblMetazoa" id="ASIC018408-RA">
    <property type="protein sequence ID" value="ASIC018408-PA"/>
    <property type="gene ID" value="ASIC018408"/>
</dbReference>
<protein>
    <submittedName>
        <fullName evidence="4">AGAP005735-PA-like protein</fullName>
    </submittedName>
</protein>
<feature type="zinc finger region" description="C3H1-type" evidence="1">
    <location>
        <begin position="466"/>
        <end position="493"/>
    </location>
</feature>
<reference evidence="4 6" key="1">
    <citation type="journal article" date="2014" name="BMC Genomics">
        <title>Genome sequence of Anopheles sinensis provides insight into genetics basis of mosquito competence for malaria parasites.</title>
        <authorList>
            <person name="Zhou D."/>
            <person name="Zhang D."/>
            <person name="Ding G."/>
            <person name="Shi L."/>
            <person name="Hou Q."/>
            <person name="Ye Y."/>
            <person name="Xu Y."/>
            <person name="Zhou H."/>
            <person name="Xiong C."/>
            <person name="Li S."/>
            <person name="Yu J."/>
            <person name="Hong S."/>
            <person name="Yu X."/>
            <person name="Zou P."/>
            <person name="Chen C."/>
            <person name="Chang X."/>
            <person name="Wang W."/>
            <person name="Lv Y."/>
            <person name="Sun Y."/>
            <person name="Ma L."/>
            <person name="Shen B."/>
            <person name="Zhu C."/>
        </authorList>
    </citation>
    <scope>NUCLEOTIDE SEQUENCE [LARGE SCALE GENOMIC DNA]</scope>
</reference>
<dbReference type="GO" id="GO:0005634">
    <property type="term" value="C:nucleus"/>
    <property type="evidence" value="ECO:0007669"/>
    <property type="project" value="TreeGrafter"/>
</dbReference>
<feature type="compositionally biased region" description="Polar residues" evidence="2">
    <location>
        <begin position="524"/>
        <end position="533"/>
    </location>
</feature>
<feature type="compositionally biased region" description="Acidic residues" evidence="2">
    <location>
        <begin position="640"/>
        <end position="655"/>
    </location>
</feature>
<dbReference type="OMA" id="MVSIHGV"/>
<organism evidence="4">
    <name type="scientific">Anopheles sinensis</name>
    <name type="common">Mosquito</name>
    <dbReference type="NCBI Taxonomy" id="74873"/>
    <lineage>
        <taxon>Eukaryota</taxon>
        <taxon>Metazoa</taxon>
        <taxon>Ecdysozoa</taxon>
        <taxon>Arthropoda</taxon>
        <taxon>Hexapoda</taxon>
        <taxon>Insecta</taxon>
        <taxon>Pterygota</taxon>
        <taxon>Neoptera</taxon>
        <taxon>Endopterygota</taxon>
        <taxon>Diptera</taxon>
        <taxon>Nematocera</taxon>
        <taxon>Culicoidea</taxon>
        <taxon>Culicidae</taxon>
        <taxon>Anophelinae</taxon>
        <taxon>Anopheles</taxon>
    </lineage>
</organism>
<dbReference type="Proteomes" id="UP000030765">
    <property type="component" value="Unassembled WGS sequence"/>
</dbReference>